<evidence type="ECO:0000313" key="2">
    <source>
        <dbReference type="EMBL" id="MBI4251922.1"/>
    </source>
</evidence>
<feature type="chain" id="PRO_5037058268" description="Dienelactone hydrolase" evidence="1">
    <location>
        <begin position="22"/>
        <end position="73"/>
    </location>
</feature>
<feature type="signal peptide" evidence="1">
    <location>
        <begin position="1"/>
        <end position="21"/>
    </location>
</feature>
<protein>
    <recommendedName>
        <fullName evidence="4">Dienelactone hydrolase</fullName>
    </recommendedName>
</protein>
<evidence type="ECO:0000256" key="1">
    <source>
        <dbReference type="SAM" id="SignalP"/>
    </source>
</evidence>
<sequence>MKRCLTSCLLAVLLFAGAAHAAPMVEFPTPAGSREAIVCRPEGAGPFPAVVFNHPSIVDGRGVQGAAARGYDL</sequence>
<dbReference type="EMBL" id="JACQRX010000245">
    <property type="protein sequence ID" value="MBI4251922.1"/>
    <property type="molecule type" value="Genomic_DNA"/>
</dbReference>
<gene>
    <name evidence="2" type="ORF">HY618_05630</name>
</gene>
<keyword evidence="1" id="KW-0732">Signal</keyword>
<organism evidence="2 3">
    <name type="scientific">Tectimicrobiota bacterium</name>
    <dbReference type="NCBI Taxonomy" id="2528274"/>
    <lineage>
        <taxon>Bacteria</taxon>
        <taxon>Pseudomonadati</taxon>
        <taxon>Nitrospinota/Tectimicrobiota group</taxon>
        <taxon>Candidatus Tectimicrobiota</taxon>
    </lineage>
</organism>
<comment type="caution">
    <text evidence="2">The sequence shown here is derived from an EMBL/GenBank/DDBJ whole genome shotgun (WGS) entry which is preliminary data.</text>
</comment>
<evidence type="ECO:0008006" key="4">
    <source>
        <dbReference type="Google" id="ProtNLM"/>
    </source>
</evidence>
<evidence type="ECO:0000313" key="3">
    <source>
        <dbReference type="Proteomes" id="UP000752292"/>
    </source>
</evidence>
<name>A0A932ZTP4_UNCTE</name>
<accession>A0A932ZTP4</accession>
<dbReference type="Proteomes" id="UP000752292">
    <property type="component" value="Unassembled WGS sequence"/>
</dbReference>
<proteinExistence type="predicted"/>
<dbReference type="AlphaFoldDB" id="A0A932ZTP4"/>
<reference evidence="2" key="1">
    <citation type="submission" date="2020-07" db="EMBL/GenBank/DDBJ databases">
        <title>Huge and variable diversity of episymbiotic CPR bacteria and DPANN archaea in groundwater ecosystems.</title>
        <authorList>
            <person name="He C.Y."/>
            <person name="Keren R."/>
            <person name="Whittaker M."/>
            <person name="Farag I.F."/>
            <person name="Doudna J."/>
            <person name="Cate J.H.D."/>
            <person name="Banfield J.F."/>
        </authorList>
    </citation>
    <scope>NUCLEOTIDE SEQUENCE</scope>
    <source>
        <strain evidence="2">NC_groundwater_1370_Ag_S-0.2um_69_93</strain>
    </source>
</reference>
<feature type="non-terminal residue" evidence="2">
    <location>
        <position position="73"/>
    </location>
</feature>